<evidence type="ECO:0000256" key="2">
    <source>
        <dbReference type="ARBA" id="ARBA00022747"/>
    </source>
</evidence>
<organism evidence="5 6">
    <name type="scientific">Kushneria phyllosphaerae</name>
    <dbReference type="NCBI Taxonomy" id="2100822"/>
    <lineage>
        <taxon>Bacteria</taxon>
        <taxon>Pseudomonadati</taxon>
        <taxon>Pseudomonadota</taxon>
        <taxon>Gammaproteobacteria</taxon>
        <taxon>Oceanospirillales</taxon>
        <taxon>Halomonadaceae</taxon>
        <taxon>Kushneria</taxon>
    </lineage>
</organism>
<gene>
    <name evidence="5" type="ORF">KSP9073_01822</name>
</gene>
<evidence type="ECO:0000313" key="5">
    <source>
        <dbReference type="EMBL" id="SPJ33801.1"/>
    </source>
</evidence>
<dbReference type="EMBL" id="ONZI01000002">
    <property type="protein sequence ID" value="SPJ33801.1"/>
    <property type="molecule type" value="Genomic_DNA"/>
</dbReference>
<evidence type="ECO:0000259" key="4">
    <source>
        <dbReference type="Pfam" id="PF01420"/>
    </source>
</evidence>
<evidence type="ECO:0000256" key="3">
    <source>
        <dbReference type="ARBA" id="ARBA00023125"/>
    </source>
</evidence>
<keyword evidence="6" id="KW-1185">Reference proteome</keyword>
<dbReference type="InterPro" id="IPR044946">
    <property type="entry name" value="Restrct_endonuc_typeI_TRD_sf"/>
</dbReference>
<name>A0A2R8CLN2_9GAMM</name>
<keyword evidence="2" id="KW-0680">Restriction system</keyword>
<reference evidence="6" key="1">
    <citation type="submission" date="2018-03" db="EMBL/GenBank/DDBJ databases">
        <authorList>
            <person name="Navarro De La Torre S."/>
        </authorList>
    </citation>
    <scope>NUCLEOTIDE SEQUENCE [LARGE SCALE GENOMIC DNA]</scope>
    <source>
        <strain evidence="6">EAod3</strain>
    </source>
</reference>
<dbReference type="GO" id="GO:0003677">
    <property type="term" value="F:DNA binding"/>
    <property type="evidence" value="ECO:0007669"/>
    <property type="project" value="UniProtKB-KW"/>
</dbReference>
<proteinExistence type="inferred from homology"/>
<feature type="domain" description="Type I restriction modification DNA specificity" evidence="4">
    <location>
        <begin position="152"/>
        <end position="306"/>
    </location>
</feature>
<keyword evidence="3" id="KW-0238">DNA-binding</keyword>
<dbReference type="PANTHER" id="PTHR30408">
    <property type="entry name" value="TYPE-1 RESTRICTION ENZYME ECOKI SPECIFICITY PROTEIN"/>
    <property type="match status" value="1"/>
</dbReference>
<evidence type="ECO:0000256" key="1">
    <source>
        <dbReference type="ARBA" id="ARBA00010923"/>
    </source>
</evidence>
<feature type="domain" description="Type I restriction modification DNA specificity" evidence="4">
    <location>
        <begin position="21"/>
        <end position="107"/>
    </location>
</feature>
<comment type="similarity">
    <text evidence="1">Belongs to the type-I restriction system S methylase family.</text>
</comment>
<sequence>MVANIRPYLKKIWVADRKGGASNDVVVVRPKSGVNSSFFASLLKSDAFIDYVMKGAKGVKMPRGDISLMKEYILAVPNTEEQQKIANFFSSLDALIAAQANKIDALKTHKKGLMQQLFPKEGETVPRLRFPEFRELGSWQYKNAGLLFSNRTEKGEDDLPLYSVTINDGVTKRDSLERKIDNISQASGNKKALRYDLIYNMMRMWQGASGVASEDCMVSPAYVVLKPKLNVCPSFFGYLFKTHDFLNTLTAHSQGLTKDRLRLYFKDFAQISLPIPHIDEQRMIANCLSSLDALIAINSDKLDALKSHNEGLMQQLFPRREAMDV</sequence>
<dbReference type="InterPro" id="IPR000055">
    <property type="entry name" value="Restrct_endonuc_typeI_TRD"/>
</dbReference>
<dbReference type="Gene3D" id="3.90.220.20">
    <property type="entry name" value="DNA methylase specificity domains"/>
    <property type="match status" value="2"/>
</dbReference>
<dbReference type="GO" id="GO:0009307">
    <property type="term" value="P:DNA restriction-modification system"/>
    <property type="evidence" value="ECO:0007669"/>
    <property type="project" value="UniProtKB-KW"/>
</dbReference>
<protein>
    <recommendedName>
        <fullName evidence="4">Type I restriction modification DNA specificity domain-containing protein</fullName>
    </recommendedName>
</protein>
<dbReference type="Proteomes" id="UP000244934">
    <property type="component" value="Unassembled WGS sequence"/>
</dbReference>
<evidence type="ECO:0000313" key="6">
    <source>
        <dbReference type="Proteomes" id="UP000244934"/>
    </source>
</evidence>
<accession>A0A2R8CLN2</accession>
<dbReference type="Pfam" id="PF01420">
    <property type="entry name" value="Methylase_S"/>
    <property type="match status" value="2"/>
</dbReference>
<dbReference type="PANTHER" id="PTHR30408:SF12">
    <property type="entry name" value="TYPE I RESTRICTION ENZYME MJAVIII SPECIFICITY SUBUNIT"/>
    <property type="match status" value="1"/>
</dbReference>
<dbReference type="AlphaFoldDB" id="A0A2R8CLN2"/>
<dbReference type="InterPro" id="IPR052021">
    <property type="entry name" value="Type-I_RS_S_subunit"/>
</dbReference>
<dbReference type="SUPFAM" id="SSF116734">
    <property type="entry name" value="DNA methylase specificity domain"/>
    <property type="match status" value="2"/>
</dbReference>